<dbReference type="Pfam" id="PF04060">
    <property type="entry name" value="FeS"/>
    <property type="match status" value="1"/>
</dbReference>
<dbReference type="PANTHER" id="PTHR36214:SF3">
    <property type="entry name" value="ACETYL-COA DECARBONYLASE_SYNTHASE COMPLEX SUBUNIT GAMMA"/>
    <property type="match status" value="1"/>
</dbReference>
<dbReference type="Gene3D" id="1.10.10.10">
    <property type="entry name" value="Winged helix-like DNA-binding domain superfamily/Winged helix DNA-binding domain"/>
    <property type="match status" value="1"/>
</dbReference>
<evidence type="ECO:0000256" key="1">
    <source>
        <dbReference type="ARBA" id="ARBA00022485"/>
    </source>
</evidence>
<dbReference type="HOGENOM" id="CLU_1006889_0_0_2"/>
<evidence type="ECO:0000256" key="2">
    <source>
        <dbReference type="ARBA" id="ARBA00022723"/>
    </source>
</evidence>
<reference evidence="6 7" key="1">
    <citation type="submission" date="2014-07" db="EMBL/GenBank/DDBJ databases">
        <title>Methanogenic archaea and the global carbon cycle.</title>
        <authorList>
            <person name="Henriksen J.R."/>
            <person name="Luke J."/>
            <person name="Reinhart S."/>
            <person name="Benedict M.N."/>
            <person name="Youngblut N.D."/>
            <person name="Metcalf M.E."/>
            <person name="Whitaker R.J."/>
            <person name="Metcalf W.W."/>
        </authorList>
    </citation>
    <scope>NUCLEOTIDE SEQUENCE [LARGE SCALE GENOMIC DNA]</scope>
    <source>
        <strain evidence="6 7">SarPi</strain>
    </source>
</reference>
<dbReference type="CDD" id="cd00090">
    <property type="entry name" value="HTH_ARSR"/>
    <property type="match status" value="1"/>
</dbReference>
<evidence type="ECO:0000313" key="7">
    <source>
        <dbReference type="Proteomes" id="UP000033116"/>
    </source>
</evidence>
<organism evidence="6 7">
    <name type="scientific">Methanosarcina mazei SarPi</name>
    <dbReference type="NCBI Taxonomy" id="1434115"/>
    <lineage>
        <taxon>Archaea</taxon>
        <taxon>Methanobacteriati</taxon>
        <taxon>Methanobacteriota</taxon>
        <taxon>Stenosarchaea group</taxon>
        <taxon>Methanomicrobia</taxon>
        <taxon>Methanosarcinales</taxon>
        <taxon>Methanosarcinaceae</taxon>
        <taxon>Methanosarcina</taxon>
    </lineage>
</organism>
<accession>A0A0E3RA13</accession>
<dbReference type="PANTHER" id="PTHR36214">
    <property type="match status" value="1"/>
</dbReference>
<keyword evidence="1" id="KW-0004">4Fe-4S</keyword>
<dbReference type="InterPro" id="IPR036388">
    <property type="entry name" value="WH-like_DNA-bd_sf"/>
</dbReference>
<dbReference type="InterPro" id="IPR036390">
    <property type="entry name" value="WH_DNA-bd_sf"/>
</dbReference>
<protein>
    <recommendedName>
        <fullName evidence="5">4Fe-4S domain-containing protein</fullName>
    </recommendedName>
</protein>
<gene>
    <name evidence="6" type="ORF">MSMAP_2312</name>
</gene>
<dbReference type="Proteomes" id="UP000033116">
    <property type="component" value="Chromosome"/>
</dbReference>
<dbReference type="SUPFAM" id="SSF46785">
    <property type="entry name" value="Winged helix' DNA-binding domain"/>
    <property type="match status" value="1"/>
</dbReference>
<evidence type="ECO:0000256" key="4">
    <source>
        <dbReference type="ARBA" id="ARBA00023014"/>
    </source>
</evidence>
<evidence type="ECO:0000259" key="5">
    <source>
        <dbReference type="PROSITE" id="PS51656"/>
    </source>
</evidence>
<dbReference type="PROSITE" id="PS51656">
    <property type="entry name" value="4FE4S"/>
    <property type="match status" value="1"/>
</dbReference>
<dbReference type="InterPro" id="IPR001845">
    <property type="entry name" value="HTH_ArsR_DNA-bd_dom"/>
</dbReference>
<evidence type="ECO:0000256" key="3">
    <source>
        <dbReference type="ARBA" id="ARBA00023004"/>
    </source>
</evidence>
<dbReference type="EMBL" id="CP009511">
    <property type="protein sequence ID" value="AKB62297.1"/>
    <property type="molecule type" value="Genomic_DNA"/>
</dbReference>
<sequence>MIRACKQGVCLKKLPGRNNLLVLKMTESPNETKLVNFAMANGTRRKIINFLADGYRSTGEIGEIVEKVALDFHLKILKDAGLIELEEETVKLSEYGKNFLKGKKETNPEETTDFSQAKPIEIASIRQVLPCIADASRLRISSNITPPPGRVLKLLEPLFQRSSYSDRKNSLIIQKGEIITTIYGSGKVSIRMVKNENEAKEELERLKSIINEAIAKGEAPAPREKVKVNLMEIYKHLPQTNCGRCGEQGCYSFAIKLMARQAALELCTPLKEPEYANNQEHLEVLVNYI</sequence>
<name>A0A0E3RA13_METMZ</name>
<proteinExistence type="predicted"/>
<dbReference type="GO" id="GO:0046872">
    <property type="term" value="F:metal ion binding"/>
    <property type="evidence" value="ECO:0007669"/>
    <property type="project" value="UniProtKB-KW"/>
</dbReference>
<dbReference type="InterPro" id="IPR007202">
    <property type="entry name" value="4Fe-4S_dom"/>
</dbReference>
<keyword evidence="2" id="KW-0479">Metal-binding</keyword>
<dbReference type="GO" id="GO:0051539">
    <property type="term" value="F:4 iron, 4 sulfur cluster binding"/>
    <property type="evidence" value="ECO:0007669"/>
    <property type="project" value="UniProtKB-KW"/>
</dbReference>
<dbReference type="InterPro" id="IPR011991">
    <property type="entry name" value="ArsR-like_HTH"/>
</dbReference>
<dbReference type="Pfam" id="PF01022">
    <property type="entry name" value="HTH_5"/>
    <property type="match status" value="1"/>
</dbReference>
<keyword evidence="4" id="KW-0411">Iron-sulfur</keyword>
<feature type="domain" description="4Fe-4S" evidence="5">
    <location>
        <begin position="225"/>
        <end position="284"/>
    </location>
</feature>
<dbReference type="PATRIC" id="fig|1434115.4.peg.2973"/>
<dbReference type="InterPro" id="IPR051069">
    <property type="entry name" value="ACDS_complex_subunit"/>
</dbReference>
<dbReference type="GO" id="GO:0003700">
    <property type="term" value="F:DNA-binding transcription factor activity"/>
    <property type="evidence" value="ECO:0007669"/>
    <property type="project" value="InterPro"/>
</dbReference>
<keyword evidence="3" id="KW-0408">Iron</keyword>
<dbReference type="Gene3D" id="1.10.15.40">
    <property type="entry name" value="Electron transport complex subunit B, putative Fe-S cluster"/>
    <property type="match status" value="1"/>
</dbReference>
<dbReference type="AlphaFoldDB" id="A0A0E3RA13"/>
<evidence type="ECO:0000313" key="6">
    <source>
        <dbReference type="EMBL" id="AKB62297.1"/>
    </source>
</evidence>